<comment type="caution">
    <text evidence="4">The sequence shown here is derived from an EMBL/GenBank/DDBJ whole genome shotgun (WGS) entry which is preliminary data.</text>
</comment>
<proteinExistence type="predicted"/>
<keyword evidence="5" id="KW-1185">Reference proteome</keyword>
<dbReference type="InterPro" id="IPR000073">
    <property type="entry name" value="AB_hydrolase_1"/>
</dbReference>
<keyword evidence="2" id="KW-0732">Signal</keyword>
<reference evidence="4 5" key="1">
    <citation type="submission" date="2020-03" db="EMBL/GenBank/DDBJ databases">
        <title>Genomic Encyclopedia of Type Strains, Phase IV (KMG-IV): sequencing the most valuable type-strain genomes for metagenomic binning, comparative biology and taxonomic classification.</title>
        <authorList>
            <person name="Goeker M."/>
        </authorList>
    </citation>
    <scope>NUCLEOTIDE SEQUENCE [LARGE SCALE GENOMIC DNA]</scope>
    <source>
        <strain evidence="4 5">DSM 105096</strain>
    </source>
</reference>
<dbReference type="Gene3D" id="3.40.50.1820">
    <property type="entry name" value="alpha/beta hydrolase"/>
    <property type="match status" value="1"/>
</dbReference>
<dbReference type="Pfam" id="PF00561">
    <property type="entry name" value="Abhydrolase_1"/>
    <property type="match status" value="1"/>
</dbReference>
<dbReference type="InterPro" id="IPR050266">
    <property type="entry name" value="AB_hydrolase_sf"/>
</dbReference>
<gene>
    <name evidence="4" type="ORF">GGR27_001108</name>
</gene>
<sequence>MMIIKAVIYLATLLFITSTAISCQNTNTNPTKKQDNYYEQSLQKFKKFERNHGAFTLTQNGKIHYYRVGDTKLPTILWLHGTFGSSYDFMEASQELSAQGYGSLCIDYYGHGQTNRPDSAKSVYHMADDIDQILEVEKIATVVLIGVSRGGTIATAYYDEYSEKVDALVLVDGGSVMWTSEVQKLSEEQARNKLGDFTARKVESFASQASAFSHFKTGDAQQDWKLFNTIKRRPAGDTSAWSINYGISEWLWEANTSQILDGAFRPSQVPLFESSNVLLQPEVVYRNLSVPLLIIDPIMEGDWLMDFEEQNRQLADAHSNFIEHLMYRDVGHNVLLLEPERLLADVAKFLARLE</sequence>
<feature type="signal peptide" evidence="2">
    <location>
        <begin position="1"/>
        <end position="22"/>
    </location>
</feature>
<dbReference type="Proteomes" id="UP000770785">
    <property type="component" value="Unassembled WGS sequence"/>
</dbReference>
<protein>
    <submittedName>
        <fullName evidence="4">Pimeloyl-ACP methyl ester carboxylesterase</fullName>
    </submittedName>
</protein>
<evidence type="ECO:0000313" key="5">
    <source>
        <dbReference type="Proteomes" id="UP000770785"/>
    </source>
</evidence>
<dbReference type="EMBL" id="JAATJH010000002">
    <property type="protein sequence ID" value="NJC25609.1"/>
    <property type="molecule type" value="Genomic_DNA"/>
</dbReference>
<evidence type="ECO:0000256" key="1">
    <source>
        <dbReference type="ARBA" id="ARBA00022801"/>
    </source>
</evidence>
<evidence type="ECO:0000259" key="3">
    <source>
        <dbReference type="Pfam" id="PF00561"/>
    </source>
</evidence>
<name>A0ABX0X9H2_9BACT</name>
<dbReference type="SUPFAM" id="SSF53474">
    <property type="entry name" value="alpha/beta-Hydrolases"/>
    <property type="match status" value="1"/>
</dbReference>
<keyword evidence="1" id="KW-0378">Hydrolase</keyword>
<evidence type="ECO:0000256" key="2">
    <source>
        <dbReference type="SAM" id="SignalP"/>
    </source>
</evidence>
<organism evidence="4 5">
    <name type="scientific">Neolewinella antarctica</name>
    <dbReference type="NCBI Taxonomy" id="442734"/>
    <lineage>
        <taxon>Bacteria</taxon>
        <taxon>Pseudomonadati</taxon>
        <taxon>Bacteroidota</taxon>
        <taxon>Saprospiria</taxon>
        <taxon>Saprospirales</taxon>
        <taxon>Lewinellaceae</taxon>
        <taxon>Neolewinella</taxon>
    </lineage>
</organism>
<feature type="chain" id="PRO_5045421577" evidence="2">
    <location>
        <begin position="23"/>
        <end position="354"/>
    </location>
</feature>
<feature type="domain" description="AB hydrolase-1" evidence="3">
    <location>
        <begin position="74"/>
        <end position="339"/>
    </location>
</feature>
<dbReference type="RefSeq" id="WP_168036408.1">
    <property type="nucleotide sequence ID" value="NZ_JAATJH010000002.1"/>
</dbReference>
<dbReference type="InterPro" id="IPR029058">
    <property type="entry name" value="AB_hydrolase_fold"/>
</dbReference>
<accession>A0ABX0X9H2</accession>
<dbReference type="PROSITE" id="PS51257">
    <property type="entry name" value="PROKAR_LIPOPROTEIN"/>
    <property type="match status" value="1"/>
</dbReference>
<dbReference type="PANTHER" id="PTHR43798:SF31">
    <property type="entry name" value="AB HYDROLASE SUPERFAMILY PROTEIN YCLE"/>
    <property type="match status" value="1"/>
</dbReference>
<evidence type="ECO:0000313" key="4">
    <source>
        <dbReference type="EMBL" id="NJC25609.1"/>
    </source>
</evidence>
<dbReference type="PANTHER" id="PTHR43798">
    <property type="entry name" value="MONOACYLGLYCEROL LIPASE"/>
    <property type="match status" value="1"/>
</dbReference>